<sequence length="328" mass="34414">MRKTSLFHFAVPLALAFGVAAPSYACGEPGASSRPIRLVVSQQAGGSTDTLARMWAERVGKTLQTPIVVENRAGAGGIIAAKYVLSQPADGCTLFLAGVSQMVLNKFVYAPLAYKPESDFAPVSMLATVPFVLVANPQSGLRNYRELVDAAKAKPGSISFASSGNGNSTHLVVELMQKQQGIKLLHVPYRGEPDGVVSTVSGATQVMAPVLSTALPQIKAGKLTPLMLFASKRVPELPDVPTAAELGLKGFENIGWSGIAAKAGTPANVIARLHAATQTFLAEPAVVDKLKSMQVLPMPGPSDQLMELTVRDTAKWQGAIGDLDLSAK</sequence>
<dbReference type="PANTHER" id="PTHR42928:SF5">
    <property type="entry name" value="BLR1237 PROTEIN"/>
    <property type="match status" value="1"/>
</dbReference>
<dbReference type="CDD" id="cd07012">
    <property type="entry name" value="PBP2_Bug_TTT"/>
    <property type="match status" value="1"/>
</dbReference>
<gene>
    <name evidence="2" type="ORF">HLB16_03035</name>
</gene>
<proteinExistence type="inferred from homology"/>
<dbReference type="SUPFAM" id="SSF53850">
    <property type="entry name" value="Periplasmic binding protein-like II"/>
    <property type="match status" value="1"/>
</dbReference>
<evidence type="ECO:0000313" key="2">
    <source>
        <dbReference type="EMBL" id="NNH09854.1"/>
    </source>
</evidence>
<organism evidence="2 3">
    <name type="scientific">Cupriavidus gilardii</name>
    <dbReference type="NCBI Taxonomy" id="82541"/>
    <lineage>
        <taxon>Bacteria</taxon>
        <taxon>Pseudomonadati</taxon>
        <taxon>Pseudomonadota</taxon>
        <taxon>Betaproteobacteria</taxon>
        <taxon>Burkholderiales</taxon>
        <taxon>Burkholderiaceae</taxon>
        <taxon>Cupriavidus</taxon>
    </lineage>
</organism>
<dbReference type="InterPro" id="IPR005064">
    <property type="entry name" value="BUG"/>
</dbReference>
<dbReference type="Gene3D" id="3.40.190.10">
    <property type="entry name" value="Periplasmic binding protein-like II"/>
    <property type="match status" value="1"/>
</dbReference>
<dbReference type="Pfam" id="PF03401">
    <property type="entry name" value="TctC"/>
    <property type="match status" value="1"/>
</dbReference>
<evidence type="ECO:0000256" key="1">
    <source>
        <dbReference type="ARBA" id="ARBA00006987"/>
    </source>
</evidence>
<protein>
    <submittedName>
        <fullName evidence="2">Tripartite tricarboxylate transporter substrate binding protein</fullName>
    </submittedName>
</protein>
<name>A0A6N1BEX3_9BURK</name>
<evidence type="ECO:0000313" key="3">
    <source>
        <dbReference type="Proteomes" id="UP000542973"/>
    </source>
</evidence>
<dbReference type="AlphaFoldDB" id="A0A6N1BEX3"/>
<dbReference type="GeneID" id="70688479"/>
<dbReference type="EMBL" id="JABEMD010000003">
    <property type="protein sequence ID" value="NNH09854.1"/>
    <property type="molecule type" value="Genomic_DNA"/>
</dbReference>
<dbReference type="PANTHER" id="PTHR42928">
    <property type="entry name" value="TRICARBOXYLATE-BINDING PROTEIN"/>
    <property type="match status" value="1"/>
</dbReference>
<accession>A0A6N1BEX3</accession>
<comment type="caution">
    <text evidence="2">The sequence shown here is derived from an EMBL/GenBank/DDBJ whole genome shotgun (WGS) entry which is preliminary data.</text>
</comment>
<dbReference type="Proteomes" id="UP000542973">
    <property type="component" value="Unassembled WGS sequence"/>
</dbReference>
<dbReference type="RefSeq" id="WP_053823415.1">
    <property type="nucleotide sequence ID" value="NZ_BAAAEB010000032.1"/>
</dbReference>
<dbReference type="Gene3D" id="3.40.190.150">
    <property type="entry name" value="Bordetella uptake gene, domain 1"/>
    <property type="match status" value="1"/>
</dbReference>
<dbReference type="PIRSF" id="PIRSF017082">
    <property type="entry name" value="YflP"/>
    <property type="match status" value="1"/>
</dbReference>
<dbReference type="InterPro" id="IPR042100">
    <property type="entry name" value="Bug_dom1"/>
</dbReference>
<comment type="similarity">
    <text evidence="1">Belongs to the UPF0065 (bug) family.</text>
</comment>
<reference evidence="2 3" key="1">
    <citation type="submission" date="2020-05" db="EMBL/GenBank/DDBJ databases">
        <title>MicrobeNet Type strains.</title>
        <authorList>
            <person name="Nicholson A.C."/>
        </authorList>
    </citation>
    <scope>NUCLEOTIDE SEQUENCE [LARGE SCALE GENOMIC DNA]</scope>
    <source>
        <strain evidence="2 3">ATCC 700815</strain>
    </source>
</reference>